<dbReference type="Pfam" id="PF00005">
    <property type="entry name" value="ABC_tran"/>
    <property type="match status" value="2"/>
</dbReference>
<evidence type="ECO:0000256" key="3">
    <source>
        <dbReference type="ARBA" id="ARBA00022741"/>
    </source>
</evidence>
<dbReference type="GO" id="GO:0005524">
    <property type="term" value="F:ATP binding"/>
    <property type="evidence" value="ECO:0007669"/>
    <property type="project" value="UniProtKB-KW"/>
</dbReference>
<evidence type="ECO:0000313" key="7">
    <source>
        <dbReference type="Proteomes" id="UP000037392"/>
    </source>
</evidence>
<accession>A0A0J9F0Q1</accession>
<dbReference type="OrthoDB" id="9771863at2"/>
<dbReference type="SMART" id="SM00382">
    <property type="entry name" value="AAA"/>
    <property type="match status" value="2"/>
</dbReference>
<dbReference type="AlphaFoldDB" id="A0A0J9F0Q1"/>
<evidence type="ECO:0000256" key="4">
    <source>
        <dbReference type="ARBA" id="ARBA00022840"/>
    </source>
</evidence>
<dbReference type="GO" id="GO:0016887">
    <property type="term" value="F:ATP hydrolysis activity"/>
    <property type="evidence" value="ECO:0007669"/>
    <property type="project" value="InterPro"/>
</dbReference>
<evidence type="ECO:0000256" key="2">
    <source>
        <dbReference type="ARBA" id="ARBA00022737"/>
    </source>
</evidence>
<evidence type="ECO:0000256" key="1">
    <source>
        <dbReference type="ARBA" id="ARBA00022448"/>
    </source>
</evidence>
<dbReference type="EMBL" id="ADLK01000013">
    <property type="protein sequence ID" value="KMW21815.1"/>
    <property type="molecule type" value="Genomic_DNA"/>
</dbReference>
<comment type="caution">
    <text evidence="6">The sequence shown here is derived from an EMBL/GenBank/DDBJ whole genome shotgun (WGS) entry which is preliminary data.</text>
</comment>
<dbReference type="PROSITE" id="PS50893">
    <property type="entry name" value="ABC_TRANSPORTER_2"/>
    <property type="match status" value="2"/>
</dbReference>
<dbReference type="PATRIC" id="fig|742734.4.peg.1673"/>
<feature type="domain" description="ABC transporter" evidence="5">
    <location>
        <begin position="6"/>
        <end position="249"/>
    </location>
</feature>
<keyword evidence="4" id="KW-0067">ATP-binding</keyword>
<dbReference type="CDD" id="cd03216">
    <property type="entry name" value="ABC_Carb_Monos_I"/>
    <property type="match status" value="1"/>
</dbReference>
<organism evidence="6 7">
    <name type="scientific">[Clostridium] citroniae WAL-19142</name>
    <dbReference type="NCBI Taxonomy" id="742734"/>
    <lineage>
        <taxon>Bacteria</taxon>
        <taxon>Bacillati</taxon>
        <taxon>Bacillota</taxon>
        <taxon>Clostridia</taxon>
        <taxon>Lachnospirales</taxon>
        <taxon>Lachnospiraceae</taxon>
        <taxon>Enterocloster</taxon>
    </lineage>
</organism>
<dbReference type="GeneID" id="93166122"/>
<protein>
    <recommendedName>
        <fullName evidence="5">ABC transporter domain-containing protein</fullName>
    </recommendedName>
</protein>
<dbReference type="RefSeq" id="WP_007868322.1">
    <property type="nucleotide sequence ID" value="NZ_KQ235876.1"/>
</dbReference>
<keyword evidence="1" id="KW-0813">Transport</keyword>
<name>A0A0J9F0Q1_9FIRM</name>
<evidence type="ECO:0000313" key="6">
    <source>
        <dbReference type="EMBL" id="KMW21815.1"/>
    </source>
</evidence>
<dbReference type="InterPro" id="IPR003593">
    <property type="entry name" value="AAA+_ATPase"/>
</dbReference>
<reference evidence="6 7" key="1">
    <citation type="submission" date="2011-04" db="EMBL/GenBank/DDBJ databases">
        <title>The Genome Sequence of Clostridium citroniae WAL-19142.</title>
        <authorList>
            <consortium name="The Broad Institute Genome Sequencing Platform"/>
            <person name="Earl A."/>
            <person name="Ward D."/>
            <person name="Feldgarden M."/>
            <person name="Gevers D."/>
            <person name="Warren Y.A."/>
            <person name="Tyrrell K.L."/>
            <person name="Citron D.M."/>
            <person name="Goldstein E.J."/>
            <person name="Daigneault M."/>
            <person name="Allen-Vercoe E."/>
            <person name="Young S.K."/>
            <person name="Zeng Q."/>
            <person name="Gargeya S."/>
            <person name="Fitzgerald M."/>
            <person name="Haas B."/>
            <person name="Abouelleil A."/>
            <person name="Alvarado L."/>
            <person name="Arachchi H.M."/>
            <person name="Berlin A."/>
            <person name="Brown A."/>
            <person name="Chapman S.B."/>
            <person name="Chen Z."/>
            <person name="Dunbar C."/>
            <person name="Freedman E."/>
            <person name="Gearin G."/>
            <person name="Gellesch M."/>
            <person name="Goldberg J."/>
            <person name="Griggs A."/>
            <person name="Gujja S."/>
            <person name="Heilman E.R."/>
            <person name="Heiman D."/>
            <person name="Howarth C."/>
            <person name="Larson L."/>
            <person name="Lui A."/>
            <person name="MacDonald P.J."/>
            <person name="Mehta T."/>
            <person name="Montmayeur A."/>
            <person name="Murphy C."/>
            <person name="Neiman D."/>
            <person name="Pearson M."/>
            <person name="Priest M."/>
            <person name="Roberts A."/>
            <person name="Saif S."/>
            <person name="Shea T."/>
            <person name="Shenoy N."/>
            <person name="Sisk P."/>
            <person name="Stolte C."/>
            <person name="Sykes S."/>
            <person name="White J."/>
            <person name="Yandava C."/>
            <person name="Wortman J."/>
            <person name="Nusbaum C."/>
            <person name="Birren B."/>
        </authorList>
    </citation>
    <scope>NUCLEOTIDE SEQUENCE [LARGE SCALE GENOMIC DNA]</scope>
    <source>
        <strain evidence="6 7">WAL-19142</strain>
    </source>
</reference>
<feature type="domain" description="ABC transporter" evidence="5">
    <location>
        <begin position="260"/>
        <end position="505"/>
    </location>
</feature>
<evidence type="ECO:0000259" key="5">
    <source>
        <dbReference type="PROSITE" id="PS50893"/>
    </source>
</evidence>
<dbReference type="InterPro" id="IPR027417">
    <property type="entry name" value="P-loop_NTPase"/>
</dbReference>
<gene>
    <name evidence="6" type="ORF">HMPREF9470_01564</name>
</gene>
<keyword evidence="2" id="KW-0677">Repeat</keyword>
<dbReference type="PROSITE" id="PS00211">
    <property type="entry name" value="ABC_TRANSPORTER_1"/>
    <property type="match status" value="1"/>
</dbReference>
<dbReference type="InterPro" id="IPR050107">
    <property type="entry name" value="ABC_carbohydrate_import_ATPase"/>
</dbReference>
<keyword evidence="3" id="KW-0547">Nucleotide-binding</keyword>
<dbReference type="CDD" id="cd03215">
    <property type="entry name" value="ABC_Carb_Monos_II"/>
    <property type="match status" value="1"/>
</dbReference>
<dbReference type="SUPFAM" id="SSF52540">
    <property type="entry name" value="P-loop containing nucleoside triphosphate hydrolases"/>
    <property type="match status" value="2"/>
</dbReference>
<sequence length="512" mass="56799">MDRIKLETKRVSIEFPGVKALDDIDFEVTTGEIRAVVGANGAGKSTLMKVLAGANSNYTGEVFLNDKKVEIRTPVDAKKLGIQIVYQEVDTALYPTLSVAENIVQNDMVMGKSGYIVNWNKAYKQGRAALDRLHISRDQVDEHELVQNLSLAQKQMVLIAKAIRSECNFLILDEPTAPLSNTETEELFRIVQHLHKTENIAILFISHRLNEILEICENYTVMRNGKIIDTTPVTGQTTTKEIVEKMLGRAFEENFPKEACEIGEMLFETLHLSGARGKVKDVSIQVKSGEVVGIAGLVGAGKSELCKTLFGAFKMTDGKIMLKGRELKIANPSGAVKNRMALVPEERRKEGVLVHENVSFNLSAACLSRFCTGPFIRRRRVDANAKRYVEDLGISTPSVRQQVKNLSGGNQQKVAVGKWLAADCDIYIFDEPTKGVDVGAKQDIFHLINQIAKQGHGVIYASCENSELLSLTDRMYVMYNGTVMAELETAKTTEDEIMYYSVGGTDNKNRIQ</sequence>
<proteinExistence type="predicted"/>
<dbReference type="Gene3D" id="3.40.50.300">
    <property type="entry name" value="P-loop containing nucleotide triphosphate hydrolases"/>
    <property type="match status" value="2"/>
</dbReference>
<dbReference type="Proteomes" id="UP000037392">
    <property type="component" value="Unassembled WGS sequence"/>
</dbReference>
<dbReference type="InterPro" id="IPR003439">
    <property type="entry name" value="ABC_transporter-like_ATP-bd"/>
</dbReference>
<dbReference type="InterPro" id="IPR017871">
    <property type="entry name" value="ABC_transporter-like_CS"/>
</dbReference>
<dbReference type="PANTHER" id="PTHR43790:SF9">
    <property type="entry name" value="GALACTOFURANOSE TRANSPORTER ATP-BINDING PROTEIN YTFR"/>
    <property type="match status" value="1"/>
</dbReference>
<dbReference type="PANTHER" id="PTHR43790">
    <property type="entry name" value="CARBOHYDRATE TRANSPORT ATP-BINDING PROTEIN MG119-RELATED"/>
    <property type="match status" value="1"/>
</dbReference>